<protein>
    <submittedName>
        <fullName evidence="2">Uncharacterized protein</fullName>
    </submittedName>
</protein>
<evidence type="ECO:0000313" key="3">
    <source>
        <dbReference type="Proteomes" id="UP000001880"/>
    </source>
</evidence>
<feature type="transmembrane region" description="Helical" evidence="1">
    <location>
        <begin position="20"/>
        <end position="39"/>
    </location>
</feature>
<sequence length="229" mass="25207">MSRARRRPSLADELNLDPLLDILACSVGIMLVVVVLGLMQAQGTKATVFLPRAQPPPPDAHRVLVTCTGGRIRPLRYDAALDALATRAPTYNNVPKLVKAANRRVLGDDFFDYRFELREWSEDWRVRNRAVDLIIEERADATGFDIDTLRADPAAFVAAIRGREERDIWVAFSVNKDSLEVFREARAVLAANGIATGWEPGALEFPLRETILGGGPAVAGPVRSFGTTQ</sequence>
<gene>
    <name evidence="2" type="ordered locus">Hoch_1160</name>
</gene>
<organism evidence="2 3">
    <name type="scientific">Haliangium ochraceum (strain DSM 14365 / JCM 11303 / SMP-2)</name>
    <dbReference type="NCBI Taxonomy" id="502025"/>
    <lineage>
        <taxon>Bacteria</taxon>
        <taxon>Pseudomonadati</taxon>
        <taxon>Myxococcota</taxon>
        <taxon>Polyangia</taxon>
        <taxon>Haliangiales</taxon>
        <taxon>Kofleriaceae</taxon>
        <taxon>Haliangium</taxon>
    </lineage>
</organism>
<keyword evidence="1" id="KW-0472">Membrane</keyword>
<dbReference type="RefSeq" id="WP_012826341.1">
    <property type="nucleotide sequence ID" value="NC_013440.1"/>
</dbReference>
<dbReference type="eggNOG" id="ENOG5031EJB">
    <property type="taxonomic scope" value="Bacteria"/>
</dbReference>
<keyword evidence="1" id="KW-0812">Transmembrane</keyword>
<dbReference type="HOGENOM" id="CLU_1208416_0_0_7"/>
<dbReference type="AlphaFoldDB" id="D0LS33"/>
<keyword evidence="3" id="KW-1185">Reference proteome</keyword>
<dbReference type="KEGG" id="hoh:Hoch_1160"/>
<dbReference type="Proteomes" id="UP000001880">
    <property type="component" value="Chromosome"/>
</dbReference>
<name>D0LS33_HALO1</name>
<dbReference type="STRING" id="502025.Hoch_1160"/>
<keyword evidence="1" id="KW-1133">Transmembrane helix</keyword>
<proteinExistence type="predicted"/>
<dbReference type="EMBL" id="CP001804">
    <property type="protein sequence ID" value="ACY13730.1"/>
    <property type="molecule type" value="Genomic_DNA"/>
</dbReference>
<dbReference type="OrthoDB" id="510916at2"/>
<accession>D0LS33</accession>
<evidence type="ECO:0000256" key="1">
    <source>
        <dbReference type="SAM" id="Phobius"/>
    </source>
</evidence>
<reference evidence="2 3" key="1">
    <citation type="journal article" date="2010" name="Stand. Genomic Sci.">
        <title>Complete genome sequence of Haliangium ochraceum type strain (SMP-2).</title>
        <authorList>
            <consortium name="US DOE Joint Genome Institute (JGI-PGF)"/>
            <person name="Ivanova N."/>
            <person name="Daum C."/>
            <person name="Lang E."/>
            <person name="Abt B."/>
            <person name="Kopitz M."/>
            <person name="Saunders E."/>
            <person name="Lapidus A."/>
            <person name="Lucas S."/>
            <person name="Glavina Del Rio T."/>
            <person name="Nolan M."/>
            <person name="Tice H."/>
            <person name="Copeland A."/>
            <person name="Cheng J.F."/>
            <person name="Chen F."/>
            <person name="Bruce D."/>
            <person name="Goodwin L."/>
            <person name="Pitluck S."/>
            <person name="Mavromatis K."/>
            <person name="Pati A."/>
            <person name="Mikhailova N."/>
            <person name="Chen A."/>
            <person name="Palaniappan K."/>
            <person name="Land M."/>
            <person name="Hauser L."/>
            <person name="Chang Y.J."/>
            <person name="Jeffries C.D."/>
            <person name="Detter J.C."/>
            <person name="Brettin T."/>
            <person name="Rohde M."/>
            <person name="Goker M."/>
            <person name="Bristow J."/>
            <person name="Markowitz V."/>
            <person name="Eisen J.A."/>
            <person name="Hugenholtz P."/>
            <person name="Kyrpides N.C."/>
            <person name="Klenk H.P."/>
        </authorList>
    </citation>
    <scope>NUCLEOTIDE SEQUENCE [LARGE SCALE GENOMIC DNA]</scope>
    <source>
        <strain evidence="3">DSM 14365 / CIP 107738 / JCM 11303 / AJ 13395 / SMP-2</strain>
    </source>
</reference>
<evidence type="ECO:0000313" key="2">
    <source>
        <dbReference type="EMBL" id="ACY13730.1"/>
    </source>
</evidence>